<evidence type="ECO:0000256" key="4">
    <source>
        <dbReference type="ARBA" id="ARBA00022679"/>
    </source>
</evidence>
<dbReference type="PANTHER" id="PTHR11557">
    <property type="entry name" value="PORPHOBILINOGEN DEAMINASE"/>
    <property type="match status" value="1"/>
</dbReference>
<evidence type="ECO:0000256" key="3">
    <source>
        <dbReference type="ARBA" id="ARBA00012655"/>
    </source>
</evidence>
<dbReference type="AlphaFoldDB" id="A0A160V8C6"/>
<dbReference type="NCBIfam" id="TIGR00212">
    <property type="entry name" value="hemC"/>
    <property type="match status" value="1"/>
</dbReference>
<dbReference type="FunFam" id="3.40.190.10:FF:000005">
    <property type="entry name" value="Porphobilinogen deaminase"/>
    <property type="match status" value="1"/>
</dbReference>
<dbReference type="PROSITE" id="PS00533">
    <property type="entry name" value="PORPHOBILINOGEN_DEAM"/>
    <property type="match status" value="1"/>
</dbReference>
<dbReference type="Gene3D" id="3.30.160.40">
    <property type="entry name" value="Porphobilinogen deaminase, C-terminal domain"/>
    <property type="match status" value="1"/>
</dbReference>
<proteinExistence type="inferred from homology"/>
<dbReference type="PRINTS" id="PR00151">
    <property type="entry name" value="PORPHBDMNASE"/>
</dbReference>
<dbReference type="GO" id="GO:0006783">
    <property type="term" value="P:heme biosynthetic process"/>
    <property type="evidence" value="ECO:0007669"/>
    <property type="project" value="TreeGrafter"/>
</dbReference>
<feature type="domain" description="Porphobilinogen deaminase N-terminal" evidence="6">
    <location>
        <begin position="18"/>
        <end position="224"/>
    </location>
</feature>
<organism evidence="8">
    <name type="scientific">hydrothermal vent metagenome</name>
    <dbReference type="NCBI Taxonomy" id="652676"/>
    <lineage>
        <taxon>unclassified sequences</taxon>
        <taxon>metagenomes</taxon>
        <taxon>ecological metagenomes</taxon>
    </lineage>
</organism>
<dbReference type="InterPro" id="IPR022419">
    <property type="entry name" value="Porphobilin_deaminase_cofac_BS"/>
</dbReference>
<evidence type="ECO:0000256" key="2">
    <source>
        <dbReference type="ARBA" id="ARBA00005638"/>
    </source>
</evidence>
<dbReference type="PIRSF" id="PIRSF001438">
    <property type="entry name" value="4pyrrol_synth_OHMeBilane_synth"/>
    <property type="match status" value="1"/>
</dbReference>
<evidence type="ECO:0000259" key="7">
    <source>
        <dbReference type="Pfam" id="PF03900"/>
    </source>
</evidence>
<comment type="similarity">
    <text evidence="2">Belongs to the HMBS family.</text>
</comment>
<dbReference type="Gene3D" id="3.40.190.10">
    <property type="entry name" value="Periplasmic binding protein-like II"/>
    <property type="match status" value="2"/>
</dbReference>
<dbReference type="EC" id="2.5.1.61" evidence="3"/>
<dbReference type="SUPFAM" id="SSF54782">
    <property type="entry name" value="Porphobilinogen deaminase (hydroxymethylbilane synthase), C-terminal domain"/>
    <property type="match status" value="1"/>
</dbReference>
<comment type="cofactor">
    <cofactor evidence="1">
        <name>dipyrromethane</name>
        <dbReference type="ChEBI" id="CHEBI:60342"/>
    </cofactor>
</comment>
<dbReference type="GO" id="GO:0005737">
    <property type="term" value="C:cytoplasm"/>
    <property type="evidence" value="ECO:0007669"/>
    <property type="project" value="TreeGrafter"/>
</dbReference>
<sequence>MTTSDSEDNSGSGGGPAIKVGSRGSALALIQDHVVINRLKTNNPALNFEVDTVRTRGDVDQTSHLASMGLGIFVKELEQELLNGKLDIAVHSLKDMPTQLTDGLILGAVLAREDPRDVLVNRYNCPLDGLPSGAKIGTSSPRRAAQLKKYAPQVEVVSIRGNVETRLRKAQGEEADGAILAAAGMIRLGLQDQIAEYLSTSQFVPPPGQGILAVEARADDHRMLELLSAINDADTRYEATAERAFLEKLGGGCSIPVGAYAQCVEDIMVMTIYMSTEDGEKNFTTKVRGLKRDPLQLAGDAYLALVEQGGADLVAAARANQG</sequence>
<name>A0A160V8C6_9ZZZZ</name>
<dbReference type="Pfam" id="PF01379">
    <property type="entry name" value="Porphobil_deam"/>
    <property type="match status" value="1"/>
</dbReference>
<evidence type="ECO:0000259" key="6">
    <source>
        <dbReference type="Pfam" id="PF01379"/>
    </source>
</evidence>
<dbReference type="InterPro" id="IPR022417">
    <property type="entry name" value="Porphobilin_deaminase_N"/>
</dbReference>
<keyword evidence="4 8" id="KW-0808">Transferase</keyword>
<dbReference type="InterPro" id="IPR022418">
    <property type="entry name" value="Porphobilinogen_deaminase_C"/>
</dbReference>
<reference evidence="8" key="1">
    <citation type="submission" date="2015-10" db="EMBL/GenBank/DDBJ databases">
        <authorList>
            <person name="Gilbert D.G."/>
        </authorList>
    </citation>
    <scope>NUCLEOTIDE SEQUENCE</scope>
</reference>
<dbReference type="SUPFAM" id="SSF53850">
    <property type="entry name" value="Periplasmic binding protein-like II"/>
    <property type="match status" value="1"/>
</dbReference>
<evidence type="ECO:0000256" key="5">
    <source>
        <dbReference type="ARBA" id="ARBA00023244"/>
    </source>
</evidence>
<dbReference type="PANTHER" id="PTHR11557:SF0">
    <property type="entry name" value="PORPHOBILINOGEN DEAMINASE"/>
    <property type="match status" value="1"/>
</dbReference>
<evidence type="ECO:0000313" key="8">
    <source>
        <dbReference type="EMBL" id="CUV01425.1"/>
    </source>
</evidence>
<protein>
    <recommendedName>
        <fullName evidence="3">hydroxymethylbilane synthase</fullName>
        <ecNumber evidence="3">2.5.1.61</ecNumber>
    </recommendedName>
</protein>
<keyword evidence="5" id="KW-0627">Porphyrin biosynthesis</keyword>
<accession>A0A160V8C6</accession>
<dbReference type="Pfam" id="PF03900">
    <property type="entry name" value="Porphobil_deamC"/>
    <property type="match status" value="1"/>
</dbReference>
<dbReference type="InterPro" id="IPR036803">
    <property type="entry name" value="Porphobilinogen_deaminase_C_sf"/>
</dbReference>
<gene>
    <name evidence="8" type="ORF">MGWOODY_Clf2923</name>
</gene>
<dbReference type="GO" id="GO:0004418">
    <property type="term" value="F:hydroxymethylbilane synthase activity"/>
    <property type="evidence" value="ECO:0007669"/>
    <property type="project" value="UniProtKB-EC"/>
</dbReference>
<evidence type="ECO:0000256" key="1">
    <source>
        <dbReference type="ARBA" id="ARBA00001916"/>
    </source>
</evidence>
<dbReference type="InterPro" id="IPR000860">
    <property type="entry name" value="HemC"/>
</dbReference>
<feature type="domain" description="Porphobilinogen deaminase C-terminal" evidence="7">
    <location>
        <begin position="238"/>
        <end position="296"/>
    </location>
</feature>
<dbReference type="CDD" id="cd13647">
    <property type="entry name" value="PBP2_PBGD_2"/>
    <property type="match status" value="1"/>
</dbReference>
<dbReference type="HAMAP" id="MF_00260">
    <property type="entry name" value="Porphobil_deam"/>
    <property type="match status" value="1"/>
</dbReference>
<dbReference type="EMBL" id="FAXA01000067">
    <property type="protein sequence ID" value="CUV01425.1"/>
    <property type="molecule type" value="Genomic_DNA"/>
</dbReference>